<proteinExistence type="predicted"/>
<organism evidence="1 2">
    <name type="scientific">Paraburkholderia lacunae</name>
    <dbReference type="NCBI Taxonomy" id="2211104"/>
    <lineage>
        <taxon>Bacteria</taxon>
        <taxon>Pseudomonadati</taxon>
        <taxon>Pseudomonadota</taxon>
        <taxon>Betaproteobacteria</taxon>
        <taxon>Burkholderiales</taxon>
        <taxon>Burkholderiaceae</taxon>
        <taxon>Paraburkholderia</taxon>
    </lineage>
</organism>
<gene>
    <name evidence="1" type="ORF">DLM46_12960</name>
</gene>
<accession>A0A370NA47</accession>
<dbReference type="GO" id="GO:0016740">
    <property type="term" value="F:transferase activity"/>
    <property type="evidence" value="ECO:0007669"/>
    <property type="project" value="UniProtKB-KW"/>
</dbReference>
<dbReference type="Gene3D" id="3.40.50.2000">
    <property type="entry name" value="Glycogen Phosphorylase B"/>
    <property type="match status" value="2"/>
</dbReference>
<evidence type="ECO:0000313" key="1">
    <source>
        <dbReference type="EMBL" id="RDK02490.1"/>
    </source>
</evidence>
<sequence length="318" mass="36173">MLRNCRRLRVLTWHVHGNYLYYLTQTPFDFYLVTKPDHPTGYAGKVGLLPWDDNVHEVNADDVASREFDVILYQQRSHWERDRETLLSPAQRRLPRVHLEHDPPQESPFGQWHWVDDPDTLLVHVTHFNQLMWDNGITPTRVIEHGVMVPEGVRYSGELERGIVVVNHLAQRGRPLGADIFSQVRCQVPLDLVGMDAQSLGGIGEIGNPDLAAFCARYRFFFNPIRWSSPGLAVIEAMTIGMPVIGLATAELATVIHNGENGFVHTDIKMLVDAMVGLLRDPAEARRLGDGARRTALERFHIDRFVQEWHDALLQVTA</sequence>
<keyword evidence="2" id="KW-1185">Reference proteome</keyword>
<dbReference type="SUPFAM" id="SSF53756">
    <property type="entry name" value="UDP-Glycosyltransferase/glycogen phosphorylase"/>
    <property type="match status" value="1"/>
</dbReference>
<dbReference type="Pfam" id="PF13692">
    <property type="entry name" value="Glyco_trans_1_4"/>
    <property type="match status" value="1"/>
</dbReference>
<dbReference type="PANTHER" id="PTHR12526:SF627">
    <property type="entry name" value="D-RHAMNOSYLTRANSFERASE WBPZ"/>
    <property type="match status" value="1"/>
</dbReference>
<dbReference type="PANTHER" id="PTHR12526">
    <property type="entry name" value="GLYCOSYLTRANSFERASE"/>
    <property type="match status" value="1"/>
</dbReference>
<protein>
    <submittedName>
        <fullName evidence="1">LPS biosynthesis transferase</fullName>
    </submittedName>
</protein>
<evidence type="ECO:0000313" key="2">
    <source>
        <dbReference type="Proteomes" id="UP000254875"/>
    </source>
</evidence>
<dbReference type="CDD" id="cd03801">
    <property type="entry name" value="GT4_PimA-like"/>
    <property type="match status" value="1"/>
</dbReference>
<keyword evidence="1" id="KW-0808">Transferase</keyword>
<dbReference type="OrthoDB" id="9794513at2"/>
<dbReference type="RefSeq" id="WP_115101166.1">
    <property type="nucleotide sequence ID" value="NZ_QHKS01000007.1"/>
</dbReference>
<dbReference type="EMBL" id="QHKS01000007">
    <property type="protein sequence ID" value="RDK02490.1"/>
    <property type="molecule type" value="Genomic_DNA"/>
</dbReference>
<reference evidence="2" key="1">
    <citation type="submission" date="2018-05" db="EMBL/GenBank/DDBJ databases">
        <authorList>
            <person name="Feng T."/>
        </authorList>
    </citation>
    <scope>NUCLEOTIDE SEQUENCE [LARGE SCALE GENOMIC DNA]</scope>
    <source>
        <strain evidence="2">S27</strain>
    </source>
</reference>
<dbReference type="AlphaFoldDB" id="A0A370NA47"/>
<dbReference type="Proteomes" id="UP000254875">
    <property type="component" value="Unassembled WGS sequence"/>
</dbReference>
<name>A0A370NA47_9BURK</name>
<comment type="caution">
    <text evidence="1">The sequence shown here is derived from an EMBL/GenBank/DDBJ whole genome shotgun (WGS) entry which is preliminary data.</text>
</comment>